<dbReference type="Proteomes" id="UP000292052">
    <property type="component" value="Unassembled WGS sequence"/>
</dbReference>
<dbReference type="PANTHER" id="PTHR24292:SF100">
    <property type="entry name" value="CYTOCHROME P450 6A16, ISOFORM B-RELATED"/>
    <property type="match status" value="1"/>
</dbReference>
<dbReference type="PROSITE" id="PS00086">
    <property type="entry name" value="CYTOCHROME_P450"/>
    <property type="match status" value="1"/>
</dbReference>
<keyword evidence="6 13" id="KW-0479">Metal-binding</keyword>
<name>A0A482VIW4_ASBVE</name>
<keyword evidence="8" id="KW-0492">Microsome</keyword>
<evidence type="ECO:0000256" key="1">
    <source>
        <dbReference type="ARBA" id="ARBA00001971"/>
    </source>
</evidence>
<feature type="binding site" description="axial binding residue" evidence="13">
    <location>
        <position position="445"/>
    </location>
    <ligand>
        <name>heme</name>
        <dbReference type="ChEBI" id="CHEBI:30413"/>
    </ligand>
    <ligandPart>
        <name>Fe</name>
        <dbReference type="ChEBI" id="CHEBI:18248"/>
    </ligandPart>
</feature>
<dbReference type="EMBL" id="QDEB01095125">
    <property type="protein sequence ID" value="RZC32715.1"/>
    <property type="molecule type" value="Genomic_DNA"/>
</dbReference>
<evidence type="ECO:0000256" key="3">
    <source>
        <dbReference type="ARBA" id="ARBA00004406"/>
    </source>
</evidence>
<dbReference type="GO" id="GO:0005789">
    <property type="term" value="C:endoplasmic reticulum membrane"/>
    <property type="evidence" value="ECO:0007669"/>
    <property type="project" value="UniProtKB-SubCell"/>
</dbReference>
<dbReference type="CDD" id="cd11056">
    <property type="entry name" value="CYP6-like"/>
    <property type="match status" value="1"/>
</dbReference>
<accession>A0A482VIW4</accession>
<evidence type="ECO:0000256" key="11">
    <source>
        <dbReference type="ARBA" id="ARBA00023033"/>
    </source>
</evidence>
<reference evidence="16 17" key="1">
    <citation type="submission" date="2017-03" db="EMBL/GenBank/DDBJ databases">
        <title>Genome of the blue death feigning beetle - Asbolus verrucosus.</title>
        <authorList>
            <person name="Rider S.D."/>
        </authorList>
    </citation>
    <scope>NUCLEOTIDE SEQUENCE [LARGE SCALE GENOMIC DNA]</scope>
    <source>
        <strain evidence="16">Butters</strain>
        <tissue evidence="16">Head and leg muscle</tissue>
    </source>
</reference>
<evidence type="ECO:0000256" key="7">
    <source>
        <dbReference type="ARBA" id="ARBA00022824"/>
    </source>
</evidence>
<keyword evidence="15" id="KW-1133">Transmembrane helix</keyword>
<evidence type="ECO:0000256" key="13">
    <source>
        <dbReference type="PIRSR" id="PIRSR602401-1"/>
    </source>
</evidence>
<dbReference type="Gene3D" id="1.10.630.10">
    <property type="entry name" value="Cytochrome P450"/>
    <property type="match status" value="1"/>
</dbReference>
<dbReference type="SUPFAM" id="SSF48264">
    <property type="entry name" value="Cytochrome P450"/>
    <property type="match status" value="1"/>
</dbReference>
<dbReference type="GO" id="GO:0004497">
    <property type="term" value="F:monooxygenase activity"/>
    <property type="evidence" value="ECO:0007669"/>
    <property type="project" value="UniProtKB-KW"/>
</dbReference>
<comment type="subcellular location">
    <subcellularLocation>
        <location evidence="3">Endoplasmic reticulum membrane</location>
        <topology evidence="3">Peripheral membrane protein</topology>
    </subcellularLocation>
    <subcellularLocation>
        <location evidence="2">Microsome membrane</location>
        <topology evidence="2">Peripheral membrane protein</topology>
    </subcellularLocation>
</comment>
<evidence type="ECO:0000256" key="10">
    <source>
        <dbReference type="ARBA" id="ARBA00023004"/>
    </source>
</evidence>
<evidence type="ECO:0000256" key="9">
    <source>
        <dbReference type="ARBA" id="ARBA00023002"/>
    </source>
</evidence>
<dbReference type="PRINTS" id="PR00385">
    <property type="entry name" value="P450"/>
</dbReference>
<dbReference type="InterPro" id="IPR050476">
    <property type="entry name" value="Insect_CytP450_Detox"/>
</dbReference>
<evidence type="ECO:0000313" key="17">
    <source>
        <dbReference type="Proteomes" id="UP000292052"/>
    </source>
</evidence>
<evidence type="ECO:0000256" key="5">
    <source>
        <dbReference type="ARBA" id="ARBA00022617"/>
    </source>
</evidence>
<keyword evidence="5 13" id="KW-0349">Heme</keyword>
<dbReference type="FunFam" id="1.10.630.10:FF:000042">
    <property type="entry name" value="Cytochrome P450"/>
    <property type="match status" value="1"/>
</dbReference>
<dbReference type="Pfam" id="PF00067">
    <property type="entry name" value="p450"/>
    <property type="match status" value="1"/>
</dbReference>
<comment type="caution">
    <text evidence="16">The sequence shown here is derived from an EMBL/GenBank/DDBJ whole genome shotgun (WGS) entry which is preliminary data.</text>
</comment>
<dbReference type="InterPro" id="IPR017972">
    <property type="entry name" value="Cyt_P450_CS"/>
</dbReference>
<keyword evidence="11 14" id="KW-0503">Monooxygenase</keyword>
<dbReference type="GO" id="GO:0020037">
    <property type="term" value="F:heme binding"/>
    <property type="evidence" value="ECO:0007669"/>
    <property type="project" value="InterPro"/>
</dbReference>
<dbReference type="AlphaFoldDB" id="A0A482VIW4"/>
<evidence type="ECO:0000256" key="12">
    <source>
        <dbReference type="ARBA" id="ARBA00023136"/>
    </source>
</evidence>
<dbReference type="STRING" id="1661398.A0A482VIW4"/>
<comment type="similarity">
    <text evidence="4 14">Belongs to the cytochrome P450 family.</text>
</comment>
<organism evidence="16 17">
    <name type="scientific">Asbolus verrucosus</name>
    <name type="common">Desert ironclad beetle</name>
    <dbReference type="NCBI Taxonomy" id="1661398"/>
    <lineage>
        <taxon>Eukaryota</taxon>
        <taxon>Metazoa</taxon>
        <taxon>Ecdysozoa</taxon>
        <taxon>Arthropoda</taxon>
        <taxon>Hexapoda</taxon>
        <taxon>Insecta</taxon>
        <taxon>Pterygota</taxon>
        <taxon>Neoptera</taxon>
        <taxon>Endopterygota</taxon>
        <taxon>Coleoptera</taxon>
        <taxon>Polyphaga</taxon>
        <taxon>Cucujiformia</taxon>
        <taxon>Tenebrionidae</taxon>
        <taxon>Pimeliinae</taxon>
        <taxon>Asbolus</taxon>
    </lineage>
</organism>
<feature type="non-terminal residue" evidence="16">
    <location>
        <position position="501"/>
    </location>
</feature>
<evidence type="ECO:0000256" key="4">
    <source>
        <dbReference type="ARBA" id="ARBA00010617"/>
    </source>
</evidence>
<dbReference type="InterPro" id="IPR036396">
    <property type="entry name" value="Cyt_P450_sf"/>
</dbReference>
<keyword evidence="10 13" id="KW-0408">Iron</keyword>
<keyword evidence="7" id="KW-0256">Endoplasmic reticulum</keyword>
<dbReference type="GO" id="GO:0005506">
    <property type="term" value="F:iron ion binding"/>
    <property type="evidence" value="ECO:0007669"/>
    <property type="project" value="InterPro"/>
</dbReference>
<proteinExistence type="inferred from homology"/>
<dbReference type="OrthoDB" id="2789670at2759"/>
<keyword evidence="9 14" id="KW-0560">Oxidoreductase</keyword>
<feature type="transmembrane region" description="Helical" evidence="15">
    <location>
        <begin position="6"/>
        <end position="30"/>
    </location>
</feature>
<keyword evidence="12 15" id="KW-0472">Membrane</keyword>
<protein>
    <submittedName>
        <fullName evidence="16">Cytochrome P450 6a2</fullName>
    </submittedName>
</protein>
<keyword evidence="17" id="KW-1185">Reference proteome</keyword>
<gene>
    <name evidence="16" type="ORF">BDFB_000614</name>
</gene>
<evidence type="ECO:0000256" key="6">
    <source>
        <dbReference type="ARBA" id="ARBA00022723"/>
    </source>
</evidence>
<dbReference type="PRINTS" id="PR00463">
    <property type="entry name" value="EP450I"/>
</dbReference>
<dbReference type="GO" id="GO:0016705">
    <property type="term" value="F:oxidoreductase activity, acting on paired donors, with incorporation or reduction of molecular oxygen"/>
    <property type="evidence" value="ECO:0007669"/>
    <property type="project" value="InterPro"/>
</dbReference>
<dbReference type="InterPro" id="IPR001128">
    <property type="entry name" value="Cyt_P450"/>
</dbReference>
<evidence type="ECO:0000256" key="8">
    <source>
        <dbReference type="ARBA" id="ARBA00022848"/>
    </source>
</evidence>
<keyword evidence="15" id="KW-0812">Transmembrane</keyword>
<evidence type="ECO:0000256" key="14">
    <source>
        <dbReference type="RuleBase" id="RU000461"/>
    </source>
</evidence>
<dbReference type="PANTHER" id="PTHR24292">
    <property type="entry name" value="CYTOCHROME P450"/>
    <property type="match status" value="1"/>
</dbReference>
<sequence length="501" mass="57799">MLLSSSFVLTAIELLAVFIVSLVFIFYLYYQYCFTYWKKRNVPQLEPRFPVGDLSTSAWGRESVYIRLQTLYHKFKDMGLKFGGIYFFNGPIYFPVDPELVKKVLVTDFDHFVDRGMYIDEEKLPLTAHIFSMKGEQWKNVRAKFSPTFTSGKMKSMYNILVKHSENLLKTLEPLAEQEQVVDMKEMLMRYTTDIIGSSAFGVDCNSLKNPDTEFSRMVAMIFNNPPWKLFKMAFEEGLQNPGNIIKIAHDNKIVQRYFYDLVKQTIEYRDQNNVVRDDFLNILMQMRSSGMSFQEIVAQSFLFFTAGFETSSSTMSNCIHELAHNQEIQDRLREEIHEHLGRDSSNYTYEDVLGLPYLDKAIKETLRKYPPVAMLNRITVKPYKIPETEAVVDVGTPVIISVLGLHRDPDYFPDPLEFDPERFNGDNKVVPFTYLPFGDGPRNCIGLRFGLMQTKLGLASLLNDFKFFPSDKSPRHLAIDPSTTTLVLSVLNGVHTKIVK</sequence>
<comment type="cofactor">
    <cofactor evidence="1 13">
        <name>heme</name>
        <dbReference type="ChEBI" id="CHEBI:30413"/>
    </cofactor>
</comment>
<dbReference type="InterPro" id="IPR002401">
    <property type="entry name" value="Cyt_P450_E_grp-I"/>
</dbReference>
<evidence type="ECO:0000256" key="15">
    <source>
        <dbReference type="SAM" id="Phobius"/>
    </source>
</evidence>
<evidence type="ECO:0000256" key="2">
    <source>
        <dbReference type="ARBA" id="ARBA00004174"/>
    </source>
</evidence>
<evidence type="ECO:0000313" key="16">
    <source>
        <dbReference type="EMBL" id="RZC32715.1"/>
    </source>
</evidence>